<evidence type="ECO:0000256" key="2">
    <source>
        <dbReference type="ARBA" id="ARBA00005369"/>
    </source>
</evidence>
<dbReference type="GO" id="GO:0004719">
    <property type="term" value="F:protein-L-isoaspartate (D-aspartate) O-methyltransferase activity"/>
    <property type="evidence" value="ECO:0007669"/>
    <property type="project" value="UniProtKB-UniRule"/>
</dbReference>
<organism evidence="8 9">
    <name type="scientific">Gimesia algae</name>
    <dbReference type="NCBI Taxonomy" id="2527971"/>
    <lineage>
        <taxon>Bacteria</taxon>
        <taxon>Pseudomonadati</taxon>
        <taxon>Planctomycetota</taxon>
        <taxon>Planctomycetia</taxon>
        <taxon>Planctomycetales</taxon>
        <taxon>Planctomycetaceae</taxon>
        <taxon>Gimesia</taxon>
    </lineage>
</organism>
<dbReference type="KEGG" id="gax:Pan161_39930"/>
<dbReference type="EMBL" id="CP036343">
    <property type="protein sequence ID" value="QDT92326.1"/>
    <property type="molecule type" value="Genomic_DNA"/>
</dbReference>
<keyword evidence="9" id="KW-1185">Reference proteome</keyword>
<gene>
    <name evidence="8" type="primary">pcm_2</name>
    <name evidence="7" type="synonym">pcm</name>
    <name evidence="8" type="ORF">Pan161_39930</name>
</gene>
<comment type="similarity">
    <text evidence="2 7">Belongs to the methyltransferase superfamily. L-isoaspartyl/D-aspartyl protein methyltransferase family.</text>
</comment>
<evidence type="ECO:0000256" key="5">
    <source>
        <dbReference type="ARBA" id="ARBA00022679"/>
    </source>
</evidence>
<dbReference type="GO" id="GO:0032259">
    <property type="term" value="P:methylation"/>
    <property type="evidence" value="ECO:0007669"/>
    <property type="project" value="UniProtKB-KW"/>
</dbReference>
<evidence type="ECO:0000256" key="6">
    <source>
        <dbReference type="ARBA" id="ARBA00022691"/>
    </source>
</evidence>
<dbReference type="PANTHER" id="PTHR11579">
    <property type="entry name" value="PROTEIN-L-ISOASPARTATE O-METHYLTRANSFERASE"/>
    <property type="match status" value="1"/>
</dbReference>
<dbReference type="GO" id="GO:0005737">
    <property type="term" value="C:cytoplasm"/>
    <property type="evidence" value="ECO:0007669"/>
    <property type="project" value="UniProtKB-SubCell"/>
</dbReference>
<dbReference type="PROSITE" id="PS01279">
    <property type="entry name" value="PCMT"/>
    <property type="match status" value="1"/>
</dbReference>
<dbReference type="Proteomes" id="UP000316855">
    <property type="component" value="Chromosome"/>
</dbReference>
<comment type="subcellular location">
    <subcellularLocation>
        <location evidence="1 7">Cytoplasm</location>
    </subcellularLocation>
</comment>
<dbReference type="SUPFAM" id="SSF53335">
    <property type="entry name" value="S-adenosyl-L-methionine-dependent methyltransferases"/>
    <property type="match status" value="1"/>
</dbReference>
<keyword evidence="5 7" id="KW-0808">Transferase</keyword>
<comment type="catalytic activity">
    <reaction evidence="7">
        <text>[protein]-L-isoaspartate + S-adenosyl-L-methionine = [protein]-L-isoaspartate alpha-methyl ester + S-adenosyl-L-homocysteine</text>
        <dbReference type="Rhea" id="RHEA:12705"/>
        <dbReference type="Rhea" id="RHEA-COMP:12143"/>
        <dbReference type="Rhea" id="RHEA-COMP:12144"/>
        <dbReference type="ChEBI" id="CHEBI:57856"/>
        <dbReference type="ChEBI" id="CHEBI:59789"/>
        <dbReference type="ChEBI" id="CHEBI:90596"/>
        <dbReference type="ChEBI" id="CHEBI:90598"/>
        <dbReference type="EC" id="2.1.1.77"/>
    </reaction>
</comment>
<evidence type="ECO:0000313" key="8">
    <source>
        <dbReference type="EMBL" id="QDT92326.1"/>
    </source>
</evidence>
<evidence type="ECO:0000313" key="9">
    <source>
        <dbReference type="Proteomes" id="UP000316855"/>
    </source>
</evidence>
<accession>A0A517VH44</accession>
<evidence type="ECO:0000256" key="4">
    <source>
        <dbReference type="ARBA" id="ARBA00022603"/>
    </source>
</evidence>
<dbReference type="PANTHER" id="PTHR11579:SF0">
    <property type="entry name" value="PROTEIN-L-ISOASPARTATE(D-ASPARTATE) O-METHYLTRANSFERASE"/>
    <property type="match status" value="1"/>
</dbReference>
<dbReference type="AlphaFoldDB" id="A0A517VH44"/>
<dbReference type="Gene3D" id="3.40.50.150">
    <property type="entry name" value="Vaccinia Virus protein VP39"/>
    <property type="match status" value="1"/>
</dbReference>
<dbReference type="InterPro" id="IPR029063">
    <property type="entry name" value="SAM-dependent_MTases_sf"/>
</dbReference>
<dbReference type="RefSeq" id="WP_145229909.1">
    <property type="nucleotide sequence ID" value="NZ_CP036343.1"/>
</dbReference>
<feature type="active site" evidence="7">
    <location>
        <position position="72"/>
    </location>
</feature>
<keyword evidence="4 7" id="KW-0489">Methyltransferase</keyword>
<dbReference type="HAMAP" id="MF_00090">
    <property type="entry name" value="PIMT"/>
    <property type="match status" value="1"/>
</dbReference>
<dbReference type="GO" id="GO:0030091">
    <property type="term" value="P:protein repair"/>
    <property type="evidence" value="ECO:0007669"/>
    <property type="project" value="UniProtKB-UniRule"/>
</dbReference>
<dbReference type="EC" id="2.1.1.77" evidence="7"/>
<dbReference type="InterPro" id="IPR000682">
    <property type="entry name" value="PCMT"/>
</dbReference>
<keyword evidence="6 7" id="KW-0949">S-adenosyl-L-methionine</keyword>
<name>A0A517VH44_9PLAN</name>
<evidence type="ECO:0000256" key="7">
    <source>
        <dbReference type="HAMAP-Rule" id="MF_00090"/>
    </source>
</evidence>
<proteinExistence type="inferred from homology"/>
<dbReference type="NCBIfam" id="NF001453">
    <property type="entry name" value="PRK00312.1"/>
    <property type="match status" value="1"/>
</dbReference>
<comment type="function">
    <text evidence="7">Catalyzes the methyl esterification of L-isoaspartyl residues in peptides and proteins that result from spontaneous decomposition of normal L-aspartyl and L-asparaginyl residues. It plays a role in the repair and/or degradation of damaged proteins.</text>
</comment>
<sequence length="226" mass="25070">MSSDSEFVQSDNNFVTARQTMIEEQLRQRDIADPRVLDAIGRVPREYFVSPESQRFAYNDSALPIDCHQTISQPYTVAFMCAAAQLTGTETVLEIGTGSGYGAAVLSHLAREVHTVERIPELAIQATERLQRLGYDNVHVYTDDGTLGLPQAAPFDAIIVTAAAEQLPEPYQEQLNEKGRIIIPLGSDSTGQRMYRFTLRNGKLLEEVLGAFVFVPLIGKFGHRPE</sequence>
<keyword evidence="3 7" id="KW-0963">Cytoplasm</keyword>
<evidence type="ECO:0000256" key="1">
    <source>
        <dbReference type="ARBA" id="ARBA00004496"/>
    </source>
</evidence>
<evidence type="ECO:0000256" key="3">
    <source>
        <dbReference type="ARBA" id="ARBA00022490"/>
    </source>
</evidence>
<dbReference type="FunFam" id="3.40.50.150:FF:000010">
    <property type="entry name" value="Protein-L-isoaspartate O-methyltransferase"/>
    <property type="match status" value="1"/>
</dbReference>
<dbReference type="Pfam" id="PF01135">
    <property type="entry name" value="PCMT"/>
    <property type="match status" value="1"/>
</dbReference>
<dbReference type="CDD" id="cd02440">
    <property type="entry name" value="AdoMet_MTases"/>
    <property type="match status" value="1"/>
</dbReference>
<protein>
    <recommendedName>
        <fullName evidence="7">Protein-L-isoaspartate O-methyltransferase</fullName>
        <ecNumber evidence="7">2.1.1.77</ecNumber>
    </recommendedName>
    <alternativeName>
        <fullName evidence="7">L-isoaspartyl protein carboxyl methyltransferase</fullName>
    </alternativeName>
    <alternativeName>
        <fullName evidence="7">Protein L-isoaspartyl methyltransferase</fullName>
    </alternativeName>
    <alternativeName>
        <fullName evidence="7">Protein-beta-aspartate methyltransferase</fullName>
        <shortName evidence="7">PIMT</shortName>
    </alternativeName>
</protein>
<reference evidence="8 9" key="1">
    <citation type="submission" date="2019-02" db="EMBL/GenBank/DDBJ databases">
        <title>Deep-cultivation of Planctomycetes and their phenomic and genomic characterization uncovers novel biology.</title>
        <authorList>
            <person name="Wiegand S."/>
            <person name="Jogler M."/>
            <person name="Boedeker C."/>
            <person name="Pinto D."/>
            <person name="Vollmers J."/>
            <person name="Rivas-Marin E."/>
            <person name="Kohn T."/>
            <person name="Peeters S.H."/>
            <person name="Heuer A."/>
            <person name="Rast P."/>
            <person name="Oberbeckmann S."/>
            <person name="Bunk B."/>
            <person name="Jeske O."/>
            <person name="Meyerdierks A."/>
            <person name="Storesund J.E."/>
            <person name="Kallscheuer N."/>
            <person name="Luecker S."/>
            <person name="Lage O.M."/>
            <person name="Pohl T."/>
            <person name="Merkel B.J."/>
            <person name="Hornburger P."/>
            <person name="Mueller R.-W."/>
            <person name="Bruemmer F."/>
            <person name="Labrenz M."/>
            <person name="Spormann A.M."/>
            <person name="Op den Camp H."/>
            <person name="Overmann J."/>
            <person name="Amann R."/>
            <person name="Jetten M.S.M."/>
            <person name="Mascher T."/>
            <person name="Medema M.H."/>
            <person name="Devos D.P."/>
            <person name="Kaster A.-K."/>
            <person name="Ovreas L."/>
            <person name="Rohde M."/>
            <person name="Galperin M.Y."/>
            <person name="Jogler C."/>
        </authorList>
    </citation>
    <scope>NUCLEOTIDE SEQUENCE [LARGE SCALE GENOMIC DNA]</scope>
    <source>
        <strain evidence="8 9">Pan161</strain>
    </source>
</reference>
<dbReference type="NCBIfam" id="TIGR00080">
    <property type="entry name" value="pimt"/>
    <property type="match status" value="1"/>
</dbReference>
<dbReference type="OrthoDB" id="9772751at2"/>